<organism evidence="1 2">
    <name type="scientific">Candidatus Wildermuthbacteria bacterium RIFCSPHIGHO2_02_FULL_47_12</name>
    <dbReference type="NCBI Taxonomy" id="1802451"/>
    <lineage>
        <taxon>Bacteria</taxon>
        <taxon>Candidatus Wildermuthiibacteriota</taxon>
    </lineage>
</organism>
<gene>
    <name evidence="1" type="ORF">A3C82_01550</name>
</gene>
<dbReference type="AlphaFoldDB" id="A0A1G2R1Z0"/>
<sequence>MISFFNQNKKSPATVSKESLKRIEQLEKAVGELSKSLEELKQGMKKALVKVGVVRFNPFHETGGDQSFAIALLDEYNTGVVVMSHYMKDHNRVYAKPIVKGVSEYMLSEEEKEAMKKAMNQ</sequence>
<evidence type="ECO:0000313" key="2">
    <source>
        <dbReference type="Proteomes" id="UP000176901"/>
    </source>
</evidence>
<evidence type="ECO:0000313" key="1">
    <source>
        <dbReference type="EMBL" id="OHA66904.1"/>
    </source>
</evidence>
<dbReference type="InterPro" id="IPR027981">
    <property type="entry name" value="DUF4446"/>
</dbReference>
<evidence type="ECO:0008006" key="3">
    <source>
        <dbReference type="Google" id="ProtNLM"/>
    </source>
</evidence>
<name>A0A1G2R1Z0_9BACT</name>
<protein>
    <recommendedName>
        <fullName evidence="3">DUF4446 domain-containing protein</fullName>
    </recommendedName>
</protein>
<dbReference type="Proteomes" id="UP000176901">
    <property type="component" value="Unassembled WGS sequence"/>
</dbReference>
<accession>A0A1G2R1Z0</accession>
<reference evidence="1 2" key="1">
    <citation type="journal article" date="2016" name="Nat. Commun.">
        <title>Thousands of microbial genomes shed light on interconnected biogeochemical processes in an aquifer system.</title>
        <authorList>
            <person name="Anantharaman K."/>
            <person name="Brown C.T."/>
            <person name="Hug L.A."/>
            <person name="Sharon I."/>
            <person name="Castelle C.J."/>
            <person name="Probst A.J."/>
            <person name="Thomas B.C."/>
            <person name="Singh A."/>
            <person name="Wilkins M.J."/>
            <person name="Karaoz U."/>
            <person name="Brodie E.L."/>
            <person name="Williams K.H."/>
            <person name="Hubbard S.S."/>
            <person name="Banfield J.F."/>
        </authorList>
    </citation>
    <scope>NUCLEOTIDE SEQUENCE [LARGE SCALE GENOMIC DNA]</scope>
</reference>
<proteinExistence type="predicted"/>
<dbReference type="EMBL" id="MHTW01000021">
    <property type="protein sequence ID" value="OHA66904.1"/>
    <property type="molecule type" value="Genomic_DNA"/>
</dbReference>
<dbReference type="Pfam" id="PF14584">
    <property type="entry name" value="DUF4446"/>
    <property type="match status" value="1"/>
</dbReference>
<comment type="caution">
    <text evidence="1">The sequence shown here is derived from an EMBL/GenBank/DDBJ whole genome shotgun (WGS) entry which is preliminary data.</text>
</comment>
<dbReference type="STRING" id="1802451.A3C82_01550"/>